<dbReference type="EMBL" id="BEXD01004265">
    <property type="protein sequence ID" value="GBC09022.1"/>
    <property type="molecule type" value="Genomic_DNA"/>
</dbReference>
<dbReference type="Proteomes" id="UP000247702">
    <property type="component" value="Unassembled WGS sequence"/>
</dbReference>
<evidence type="ECO:0000313" key="2">
    <source>
        <dbReference type="EMBL" id="GBC09022.1"/>
    </source>
</evidence>
<feature type="compositionally biased region" description="Basic residues" evidence="1">
    <location>
        <begin position="57"/>
        <end position="82"/>
    </location>
</feature>
<comment type="caution">
    <text evidence="2">The sequence shown here is derived from an EMBL/GenBank/DDBJ whole genome shotgun (WGS) entry which is preliminary data.</text>
</comment>
<keyword evidence="3" id="KW-1185">Reference proteome</keyword>
<organism evidence="2 3">
    <name type="scientific">Rhizophagus clarus</name>
    <dbReference type="NCBI Taxonomy" id="94130"/>
    <lineage>
        <taxon>Eukaryota</taxon>
        <taxon>Fungi</taxon>
        <taxon>Fungi incertae sedis</taxon>
        <taxon>Mucoromycota</taxon>
        <taxon>Glomeromycotina</taxon>
        <taxon>Glomeromycetes</taxon>
        <taxon>Glomerales</taxon>
        <taxon>Glomeraceae</taxon>
        <taxon>Rhizophagus</taxon>
    </lineage>
</organism>
<feature type="region of interest" description="Disordered" evidence="1">
    <location>
        <begin position="45"/>
        <end position="82"/>
    </location>
</feature>
<evidence type="ECO:0000313" key="3">
    <source>
        <dbReference type="Proteomes" id="UP000247702"/>
    </source>
</evidence>
<proteinExistence type="predicted"/>
<protein>
    <submittedName>
        <fullName evidence="2">Uncharacterized protein</fullName>
    </submittedName>
</protein>
<name>A0A2Z6SGA9_9GLOM</name>
<gene>
    <name evidence="2" type="ORF">RclHR1_08550008</name>
</gene>
<dbReference type="AlphaFoldDB" id="A0A2Z6SGA9"/>
<evidence type="ECO:0000256" key="1">
    <source>
        <dbReference type="SAM" id="MobiDB-lite"/>
    </source>
</evidence>
<accession>A0A2Z6SGA9</accession>
<reference evidence="2 3" key="1">
    <citation type="submission" date="2017-11" db="EMBL/GenBank/DDBJ databases">
        <title>The genome of Rhizophagus clarus HR1 reveals common genetic basis of auxotrophy among arbuscular mycorrhizal fungi.</title>
        <authorList>
            <person name="Kobayashi Y."/>
        </authorList>
    </citation>
    <scope>NUCLEOTIDE SEQUENCE [LARGE SCALE GENOMIC DNA]</scope>
    <source>
        <strain evidence="2 3">HR1</strain>
    </source>
</reference>
<sequence>MAWLGSAHAKLYPTRTPTFHNERFHDELSDEFWLAETPVRAARRNRVDRRRYEYRERRRSRSHHCHKRRRSYSPYLRHRHRH</sequence>